<dbReference type="EMBL" id="CP007026">
    <property type="protein sequence ID" value="AJA92828.1"/>
    <property type="molecule type" value="Genomic_DNA"/>
</dbReference>
<gene>
    <name evidence="1" type="ORF">T478_1369</name>
</gene>
<dbReference type="RefSeq" id="WP_256378795.1">
    <property type="nucleotide sequence ID" value="NZ_CP007026.1"/>
</dbReference>
<dbReference type="KEGG" id="nbv:T478_1369"/>
<proteinExistence type="predicted"/>
<name>A0A0A7V1R8_9ARCH</name>
<accession>A0A0A7V1R8</accession>
<dbReference type="HOGENOM" id="CLU_3227639_0_0_2"/>
<dbReference type="Proteomes" id="UP000030944">
    <property type="component" value="Chromosome"/>
</dbReference>
<dbReference type="STRING" id="1410606.T478_1369"/>
<evidence type="ECO:0000313" key="1">
    <source>
        <dbReference type="EMBL" id="AJA92828.1"/>
    </source>
</evidence>
<dbReference type="AlphaFoldDB" id="A0A0A7V1R8"/>
<dbReference type="GeneID" id="73812515"/>
<evidence type="ECO:0000313" key="2">
    <source>
        <dbReference type="Proteomes" id="UP000030944"/>
    </source>
</evidence>
<organism evidence="1 2">
    <name type="scientific">Candidatus Nitrosopelagicus brevis</name>
    <dbReference type="NCBI Taxonomy" id="1410606"/>
    <lineage>
        <taxon>Archaea</taxon>
        <taxon>Nitrososphaerota</taxon>
    </lineage>
</organism>
<sequence>MAKDEIKRLLENSKKTLDSEYETSSKSIKDKLQSAKKKTLDKI</sequence>
<protein>
    <submittedName>
        <fullName evidence="1">Uncharacterized protein</fullName>
    </submittedName>
</protein>
<reference evidence="1 2" key="1">
    <citation type="journal article" date="2015" name="Proc. Natl. Acad. Sci. U.S.A.">
        <title>Genomic and proteomic characterization of "Candidatus Nitrosopelagicus brevis": An ammonia-oxidizing archaeon from the open ocean.</title>
        <authorList>
            <person name="Santoro A.E."/>
            <person name="Dupont C.L."/>
            <person name="Richter R.A."/>
            <person name="Craig M.T."/>
            <person name="Carini P."/>
            <person name="McIlvin M.R."/>
            <person name="Yang Y."/>
            <person name="Orsi W.D."/>
            <person name="Moran D.M."/>
            <person name="Saito M.A."/>
        </authorList>
    </citation>
    <scope>NUCLEOTIDE SEQUENCE [LARGE SCALE GENOMIC DNA]</scope>
    <source>
        <strain evidence="2">V2</strain>
    </source>
</reference>